<dbReference type="EMBL" id="FO203512">
    <property type="protein sequence ID" value="CCK76387.1"/>
    <property type="molecule type" value="Genomic_DNA"/>
</dbReference>
<keyword evidence="1" id="KW-1133">Transmembrane helix</keyword>
<evidence type="ECO:0000313" key="3">
    <source>
        <dbReference type="Proteomes" id="UP000032749"/>
    </source>
</evidence>
<dbReference type="AlphaFoldDB" id="R4YN65"/>
<proteinExistence type="predicted"/>
<feature type="transmembrane region" description="Helical" evidence="1">
    <location>
        <begin position="134"/>
        <end position="155"/>
    </location>
</feature>
<keyword evidence="3" id="KW-1185">Reference proteome</keyword>
<dbReference type="Pfam" id="PF03929">
    <property type="entry name" value="PepSY_TM"/>
    <property type="match status" value="1"/>
</dbReference>
<dbReference type="KEGG" id="oai:OLEAN_C22110"/>
<dbReference type="Proteomes" id="UP000032749">
    <property type="component" value="Chromosome"/>
</dbReference>
<gene>
    <name evidence="2" type="ORF">OLEAN_C22110</name>
</gene>
<evidence type="ECO:0000313" key="2">
    <source>
        <dbReference type="EMBL" id="CCK76387.1"/>
    </source>
</evidence>
<feature type="transmembrane region" description="Helical" evidence="1">
    <location>
        <begin position="167"/>
        <end position="185"/>
    </location>
</feature>
<feature type="transmembrane region" description="Helical" evidence="1">
    <location>
        <begin position="12"/>
        <end position="34"/>
    </location>
</feature>
<keyword evidence="1" id="KW-0812">Transmembrane</keyword>
<keyword evidence="1" id="KW-0472">Membrane</keyword>
<evidence type="ECO:0008006" key="4">
    <source>
        <dbReference type="Google" id="ProtNLM"/>
    </source>
</evidence>
<organism evidence="2 3">
    <name type="scientific">Oleispira antarctica RB-8</name>
    <dbReference type="NCBI Taxonomy" id="698738"/>
    <lineage>
        <taxon>Bacteria</taxon>
        <taxon>Pseudomonadati</taxon>
        <taxon>Pseudomonadota</taxon>
        <taxon>Gammaproteobacteria</taxon>
        <taxon>Oceanospirillales</taxon>
        <taxon>Oceanospirillaceae</taxon>
        <taxon>Oleispira</taxon>
    </lineage>
</organism>
<dbReference type="InterPro" id="IPR005625">
    <property type="entry name" value="PepSY-ass_TM"/>
</dbReference>
<protein>
    <recommendedName>
        <fullName evidence="4">PepSY-associated TM helix</fullName>
    </recommendedName>
</protein>
<name>R4YN65_OLEAN</name>
<evidence type="ECO:0000256" key="1">
    <source>
        <dbReference type="SAM" id="Phobius"/>
    </source>
</evidence>
<reference evidence="2 3" key="1">
    <citation type="journal article" date="2013" name="Nat. Commun.">
        <title>Genome sequence and functional genomic analysis of the oil-degrading bacterium Oleispira antarctica.</title>
        <authorList>
            <person name="Kube M."/>
            <person name="Chernikova T.N."/>
            <person name="Al-Ramahi Y."/>
            <person name="Beloqui A."/>
            <person name="Lopez-Cortez N."/>
            <person name="Guazzaroni M.E."/>
            <person name="Heipieper H.J."/>
            <person name="Klages S."/>
            <person name="Kotsyurbenko O.R."/>
            <person name="Langer I."/>
            <person name="Nechitaylo T.Y."/>
            <person name="Lunsdorf H."/>
            <person name="Fernandez M."/>
            <person name="Juarez S."/>
            <person name="Ciordia S."/>
            <person name="Singer A."/>
            <person name="Kagan O."/>
            <person name="Egorova O."/>
            <person name="Petit P.A."/>
            <person name="Stogios P."/>
            <person name="Kim Y."/>
            <person name="Tchigvintsev A."/>
            <person name="Flick R."/>
            <person name="Denaro R."/>
            <person name="Genovese M."/>
            <person name="Albar J.P."/>
            <person name="Reva O.N."/>
            <person name="Martinez-Gomariz M."/>
            <person name="Tran H."/>
            <person name="Ferrer M."/>
            <person name="Savchenko A."/>
            <person name="Yakunin A.F."/>
            <person name="Yakimov M.M."/>
            <person name="Golyshina O.V."/>
            <person name="Reinhardt R."/>
            <person name="Golyshin P.N."/>
        </authorList>
    </citation>
    <scope>NUCLEOTIDE SEQUENCE [LARGE SCALE GENOMIC DNA]</scope>
</reference>
<dbReference type="HOGENOM" id="CLU_1479738_0_0_6"/>
<accession>R4YN65</accession>
<sequence length="186" mass="20873">MITRMQLMKVHAILAAFIFPVAIMFMITGALYTWGIKGGYSNEVYSIQYTQELKPELTSLKALAERELDNLKLSYPTGEAKIKNIGNDFILEWAGSSKDISLEPSNDTRVAKLTIKHTSWYRNLVQLHKAKGGIVFKVYAAFFAIAMGFILFSGFMMAWQAPKLKRLTIGAFVAGIGSFLMMVWLS</sequence>